<comment type="caution">
    <text evidence="4">Lacks conserved residue(s) required for the propagation of feature annotation.</text>
</comment>
<sequence>MGKTKSVKSSGRFAQRYGATPRKRVLAIESKARKGQRCPKCKSADTLSRIAAGIWECSSCGIKFAGGAFISQTTLGKTLTPEEMKSLKKGTQS</sequence>
<dbReference type="GO" id="GO:0070180">
    <property type="term" value="F:large ribosomal subunit rRNA binding"/>
    <property type="evidence" value="ECO:0007669"/>
    <property type="project" value="UniProtKB-UniRule"/>
</dbReference>
<keyword evidence="3 4" id="KW-0687">Ribonucleoprotein</keyword>
<comment type="caution">
    <text evidence="5">The sequence shown here is derived from an EMBL/GenBank/DDBJ whole genome shotgun (WGS) entry which is preliminary data.</text>
</comment>
<dbReference type="PANTHER" id="PTHR48129:SF1">
    <property type="entry name" value="LARGE RIBOSOMAL SUBUNIT PROTEIN EL43"/>
    <property type="match status" value="1"/>
</dbReference>
<feature type="binding site" evidence="4">
    <location>
        <position position="41"/>
    </location>
    <ligand>
        <name>Zn(2+)</name>
        <dbReference type="ChEBI" id="CHEBI:29105"/>
    </ligand>
</feature>
<protein>
    <recommendedName>
        <fullName evidence="4">Large ribosomal subunit protein eL43</fullName>
    </recommendedName>
</protein>
<dbReference type="InterPro" id="IPR011332">
    <property type="entry name" value="Ribosomal_zn-bd"/>
</dbReference>
<dbReference type="PANTHER" id="PTHR48129">
    <property type="entry name" value="60S RIBOSOMAL PROTEIN L37A"/>
    <property type="match status" value="1"/>
</dbReference>
<keyword evidence="1 4" id="KW-0694">RNA-binding</keyword>
<dbReference type="AlphaFoldDB" id="A0A7C3FBV1"/>
<organism evidence="5">
    <name type="scientific">Candidatus Methanomethylicus mesodigestus</name>
    <dbReference type="NCBI Taxonomy" id="1867258"/>
    <lineage>
        <taxon>Archaea</taxon>
        <taxon>Thermoproteota</taxon>
        <taxon>Methanosuratincolia</taxon>
        <taxon>Candidatus Methanomethylicales</taxon>
        <taxon>Candidatus Methanomethylicaceae</taxon>
        <taxon>Candidatus Methanomethylicus</taxon>
    </lineage>
</organism>
<accession>A0A7C3FBV1</accession>
<evidence type="ECO:0000313" key="5">
    <source>
        <dbReference type="EMBL" id="HFK19941.1"/>
    </source>
</evidence>
<dbReference type="HAMAP" id="MF_00327">
    <property type="entry name" value="Ribosomal_eL43"/>
    <property type="match status" value="1"/>
</dbReference>
<evidence type="ECO:0000256" key="3">
    <source>
        <dbReference type="ARBA" id="ARBA00023274"/>
    </source>
</evidence>
<proteinExistence type="inferred from homology"/>
<gene>
    <name evidence="4" type="primary">rpl37ae</name>
    <name evidence="5" type="ORF">ENS19_01515</name>
</gene>
<dbReference type="GO" id="GO:1990904">
    <property type="term" value="C:ribonucleoprotein complex"/>
    <property type="evidence" value="ECO:0007669"/>
    <property type="project" value="UniProtKB-KW"/>
</dbReference>
<name>A0A7C3FBV1_9CREN</name>
<keyword evidence="2 4" id="KW-0689">Ribosomal protein</keyword>
<feature type="binding site" evidence="4">
    <location>
        <position position="60"/>
    </location>
    <ligand>
        <name>Zn(2+)</name>
        <dbReference type="ChEBI" id="CHEBI:29105"/>
    </ligand>
</feature>
<feature type="binding site" evidence="4">
    <location>
        <position position="57"/>
    </location>
    <ligand>
        <name>Zn(2+)</name>
        <dbReference type="ChEBI" id="CHEBI:29105"/>
    </ligand>
</feature>
<dbReference type="InterPro" id="IPR050522">
    <property type="entry name" value="Ribosomal_protein_eL43"/>
</dbReference>
<dbReference type="GO" id="GO:0005840">
    <property type="term" value="C:ribosome"/>
    <property type="evidence" value="ECO:0007669"/>
    <property type="project" value="UniProtKB-KW"/>
</dbReference>
<dbReference type="Pfam" id="PF01780">
    <property type="entry name" value="Ribosomal_L37ae"/>
    <property type="match status" value="1"/>
</dbReference>
<dbReference type="Gene3D" id="2.20.25.30">
    <property type="match status" value="1"/>
</dbReference>
<dbReference type="SUPFAM" id="SSF57829">
    <property type="entry name" value="Zn-binding ribosomal proteins"/>
    <property type="match status" value="1"/>
</dbReference>
<keyword evidence="4" id="KW-0699">rRNA-binding</keyword>
<dbReference type="GO" id="GO:0006412">
    <property type="term" value="P:translation"/>
    <property type="evidence" value="ECO:0007669"/>
    <property type="project" value="UniProtKB-UniRule"/>
</dbReference>
<dbReference type="GO" id="GO:0008270">
    <property type="term" value="F:zinc ion binding"/>
    <property type="evidence" value="ECO:0007669"/>
    <property type="project" value="UniProtKB-UniRule"/>
</dbReference>
<comment type="function">
    <text evidence="4">Binds to the 23S rRNA.</text>
</comment>
<comment type="subunit">
    <text evidence="4">Part of the 50S ribosomal subunit.</text>
</comment>
<dbReference type="InterPro" id="IPR011331">
    <property type="entry name" value="Ribosomal_eL37/eL43"/>
</dbReference>
<dbReference type="GO" id="GO:0003735">
    <property type="term" value="F:structural constituent of ribosome"/>
    <property type="evidence" value="ECO:0007669"/>
    <property type="project" value="InterPro"/>
</dbReference>
<comment type="similarity">
    <text evidence="4">Belongs to the eukaryotic ribosomal protein eL43 family. Putative zinc-binding subfamily.</text>
</comment>
<evidence type="ECO:0000256" key="4">
    <source>
        <dbReference type="HAMAP-Rule" id="MF_00327"/>
    </source>
</evidence>
<dbReference type="EMBL" id="DSTX01000002">
    <property type="protein sequence ID" value="HFK19941.1"/>
    <property type="molecule type" value="Genomic_DNA"/>
</dbReference>
<evidence type="ECO:0000256" key="1">
    <source>
        <dbReference type="ARBA" id="ARBA00022884"/>
    </source>
</evidence>
<reference evidence="5" key="1">
    <citation type="journal article" date="2020" name="mSystems">
        <title>Genome- and Community-Level Interaction Insights into Carbon Utilization and Element Cycling Functions of Hydrothermarchaeota in Hydrothermal Sediment.</title>
        <authorList>
            <person name="Zhou Z."/>
            <person name="Liu Y."/>
            <person name="Xu W."/>
            <person name="Pan J."/>
            <person name="Luo Z.H."/>
            <person name="Li M."/>
        </authorList>
    </citation>
    <scope>NUCLEOTIDE SEQUENCE [LARGE SCALE GENOMIC DNA]</scope>
    <source>
        <strain evidence="5">SpSt-468</strain>
    </source>
</reference>
<dbReference type="InterPro" id="IPR002674">
    <property type="entry name" value="Ribosomal_eL43"/>
</dbReference>
<feature type="binding site" evidence="4">
    <location>
        <position position="38"/>
    </location>
    <ligand>
        <name>Zn(2+)</name>
        <dbReference type="ChEBI" id="CHEBI:29105"/>
    </ligand>
</feature>
<dbReference type="NCBIfam" id="NF003058">
    <property type="entry name" value="PRK03976.1"/>
    <property type="match status" value="1"/>
</dbReference>
<evidence type="ECO:0000256" key="2">
    <source>
        <dbReference type="ARBA" id="ARBA00022980"/>
    </source>
</evidence>